<feature type="active site" evidence="11">
    <location>
        <position position="146"/>
    </location>
</feature>
<feature type="active site" evidence="11">
    <location>
        <position position="267"/>
    </location>
</feature>
<comment type="caution">
    <text evidence="14">The sequence shown here is derived from an EMBL/GenBank/DDBJ whole genome shotgun (WGS) entry which is preliminary data.</text>
</comment>
<dbReference type="NCBIfam" id="TIGR02225">
    <property type="entry name" value="recomb_XerD"/>
    <property type="match status" value="1"/>
</dbReference>
<dbReference type="InterPro" id="IPR044068">
    <property type="entry name" value="CB"/>
</dbReference>
<keyword evidence="6 11" id="KW-0159">Chromosome partition</keyword>
<comment type="function">
    <text evidence="11">Site-specific tyrosine recombinase, which acts by catalyzing the cutting and rejoining of the recombining DNA molecules. The XerC-XerD complex is essential to convert dimers of the bacterial chromosome into monomers to permit their segregation at cell division. It also contributes to the segregational stability of plasmids.</text>
</comment>
<feature type="active site" evidence="11">
    <location>
        <position position="170"/>
    </location>
</feature>
<dbReference type="InterPro" id="IPR011932">
    <property type="entry name" value="Recomb_XerD"/>
</dbReference>
<evidence type="ECO:0000256" key="4">
    <source>
        <dbReference type="ARBA" id="ARBA00022490"/>
    </source>
</evidence>
<evidence type="ECO:0000256" key="2">
    <source>
        <dbReference type="ARBA" id="ARBA00010450"/>
    </source>
</evidence>
<dbReference type="EMBL" id="JANPWE010000004">
    <property type="protein sequence ID" value="MCR6545818.1"/>
    <property type="molecule type" value="Genomic_DNA"/>
</dbReference>
<dbReference type="HAMAP" id="MF_01807">
    <property type="entry name" value="Recomb_XerD"/>
    <property type="match status" value="1"/>
</dbReference>
<reference evidence="14 15" key="1">
    <citation type="submission" date="2022-08" db="EMBL/GenBank/DDBJ databases">
        <title>Proteogenomics of the novel Dehalobacterium formicoaceticum strain EZ94 highlights a key role of methyltransferases during anaerobic dichloromethane degradation.</title>
        <authorList>
            <person name="Wasmund K."/>
        </authorList>
    </citation>
    <scope>NUCLEOTIDE SEQUENCE [LARGE SCALE GENOMIC DNA]</scope>
    <source>
        <strain evidence="14 15">EZ94</strain>
    </source>
</reference>
<evidence type="ECO:0000256" key="9">
    <source>
        <dbReference type="ARBA" id="ARBA00023172"/>
    </source>
</evidence>
<evidence type="ECO:0000313" key="15">
    <source>
        <dbReference type="Proteomes" id="UP001524944"/>
    </source>
</evidence>
<dbReference type="InterPro" id="IPR013762">
    <property type="entry name" value="Integrase-like_cat_sf"/>
</dbReference>
<dbReference type="Pfam" id="PF00589">
    <property type="entry name" value="Phage_integrase"/>
    <property type="match status" value="1"/>
</dbReference>
<dbReference type="PANTHER" id="PTHR30349">
    <property type="entry name" value="PHAGE INTEGRASE-RELATED"/>
    <property type="match status" value="1"/>
</dbReference>
<evidence type="ECO:0000256" key="11">
    <source>
        <dbReference type="HAMAP-Rule" id="MF_01807"/>
    </source>
</evidence>
<dbReference type="RefSeq" id="WP_089611094.1">
    <property type="nucleotide sequence ID" value="NZ_CP022121.1"/>
</dbReference>
<feature type="domain" description="Core-binding (CB)" evidence="13">
    <location>
        <begin position="1"/>
        <end position="85"/>
    </location>
</feature>
<dbReference type="PROSITE" id="PS51898">
    <property type="entry name" value="TYR_RECOMBINASE"/>
    <property type="match status" value="1"/>
</dbReference>
<evidence type="ECO:0000313" key="14">
    <source>
        <dbReference type="EMBL" id="MCR6545818.1"/>
    </source>
</evidence>
<gene>
    <name evidence="11 14" type="primary">xerD</name>
    <name evidence="14" type="ORF">NVS47_09900</name>
</gene>
<name>A0ABT1Y4L5_9FIRM</name>
<feature type="active site" evidence="11">
    <location>
        <position position="241"/>
    </location>
</feature>
<dbReference type="InterPro" id="IPR050090">
    <property type="entry name" value="Tyrosine_recombinase_XerCD"/>
</dbReference>
<keyword evidence="4 11" id="KW-0963">Cytoplasm</keyword>
<dbReference type="NCBIfam" id="NF040815">
    <property type="entry name" value="recomb_XerA_Arch"/>
    <property type="match status" value="1"/>
</dbReference>
<sequence length="296" mass="33650">MKTLIDNFLYYLAVEKGLADNTVKGYQLDLKSFLDFLNEKSLTEMKEITRHHIIAYLMKLQNEKKSPATLARRCACLKSFFHFLLREKIIDLDPTSHLEVPKLAGTLPQVLSIAEVERLLSQPQTGTLLGSRDKAMLEVIYATGLRVSELINLDLQDINLEMGFLRCLGKGSKERIVPLGSFAIQALEEYLKGSRVKLTLKSAEKALFVNQHGRRLTRQGFWKILKAYVTEAQISTPITPHTFRHSIATHMLENGADLRTVQEILGHADISTTQIYTHLTKSHLKEVYDHCHPRAK</sequence>
<dbReference type="InterPro" id="IPR011010">
    <property type="entry name" value="DNA_brk_join_enz"/>
</dbReference>
<comment type="similarity">
    <text evidence="2 11">Belongs to the 'phage' integrase family. XerD subfamily.</text>
</comment>
<keyword evidence="8 11" id="KW-0238">DNA-binding</keyword>
<comment type="subunit">
    <text evidence="11">Forms a cyclic heterotetrameric complex composed of two molecules of XerC and two molecules of XerD.</text>
</comment>
<evidence type="ECO:0000256" key="3">
    <source>
        <dbReference type="ARBA" id="ARBA00015810"/>
    </source>
</evidence>
<keyword evidence="7 11" id="KW-0229">DNA integration</keyword>
<dbReference type="Proteomes" id="UP001524944">
    <property type="component" value="Unassembled WGS sequence"/>
</dbReference>
<dbReference type="Gene3D" id="1.10.150.130">
    <property type="match status" value="1"/>
</dbReference>
<evidence type="ECO:0000259" key="12">
    <source>
        <dbReference type="PROSITE" id="PS51898"/>
    </source>
</evidence>
<evidence type="ECO:0000256" key="8">
    <source>
        <dbReference type="ARBA" id="ARBA00023125"/>
    </source>
</evidence>
<feature type="active site" description="O-(3'-phospho-DNA)-tyrosine intermediate" evidence="11">
    <location>
        <position position="276"/>
    </location>
</feature>
<dbReference type="InterPro" id="IPR004107">
    <property type="entry name" value="Integrase_SAM-like_N"/>
</dbReference>
<dbReference type="Gene3D" id="1.10.443.10">
    <property type="entry name" value="Intergrase catalytic core"/>
    <property type="match status" value="1"/>
</dbReference>
<evidence type="ECO:0000259" key="13">
    <source>
        <dbReference type="PROSITE" id="PS51900"/>
    </source>
</evidence>
<proteinExistence type="inferred from homology"/>
<dbReference type="PROSITE" id="PS51900">
    <property type="entry name" value="CB"/>
    <property type="match status" value="1"/>
</dbReference>
<dbReference type="SUPFAM" id="SSF56349">
    <property type="entry name" value="DNA breaking-rejoining enzymes"/>
    <property type="match status" value="1"/>
</dbReference>
<evidence type="ECO:0000256" key="6">
    <source>
        <dbReference type="ARBA" id="ARBA00022829"/>
    </source>
</evidence>
<dbReference type="InterPro" id="IPR010998">
    <property type="entry name" value="Integrase_recombinase_N"/>
</dbReference>
<dbReference type="Pfam" id="PF02899">
    <property type="entry name" value="Phage_int_SAM_1"/>
    <property type="match status" value="1"/>
</dbReference>
<accession>A0ABT1Y4L5</accession>
<dbReference type="InterPro" id="IPR023009">
    <property type="entry name" value="Tyrosine_recombinase_XerC/XerD"/>
</dbReference>
<dbReference type="PANTHER" id="PTHR30349:SF81">
    <property type="entry name" value="TYROSINE RECOMBINASE XERC"/>
    <property type="match status" value="1"/>
</dbReference>
<dbReference type="CDD" id="cd00798">
    <property type="entry name" value="INT_XerDC_C"/>
    <property type="match status" value="1"/>
</dbReference>
<keyword evidence="15" id="KW-1185">Reference proteome</keyword>
<evidence type="ECO:0000256" key="7">
    <source>
        <dbReference type="ARBA" id="ARBA00022908"/>
    </source>
</evidence>
<evidence type="ECO:0000256" key="10">
    <source>
        <dbReference type="ARBA" id="ARBA00023306"/>
    </source>
</evidence>
<feature type="domain" description="Tyr recombinase" evidence="12">
    <location>
        <begin position="106"/>
        <end position="289"/>
    </location>
</feature>
<dbReference type="InterPro" id="IPR002104">
    <property type="entry name" value="Integrase_catalytic"/>
</dbReference>
<dbReference type="NCBIfam" id="NF001399">
    <property type="entry name" value="PRK00283.1"/>
    <property type="match status" value="1"/>
</dbReference>
<keyword evidence="5 11" id="KW-0132">Cell division</keyword>
<keyword evidence="10 11" id="KW-0131">Cell cycle</keyword>
<feature type="active site" evidence="11">
    <location>
        <position position="244"/>
    </location>
</feature>
<protein>
    <recommendedName>
        <fullName evidence="3 11">Tyrosine recombinase XerD</fullName>
    </recommendedName>
</protein>
<organism evidence="14 15">
    <name type="scientific">Dehalobacterium formicoaceticum</name>
    <dbReference type="NCBI Taxonomy" id="51515"/>
    <lineage>
        <taxon>Bacteria</taxon>
        <taxon>Bacillati</taxon>
        <taxon>Bacillota</taxon>
        <taxon>Clostridia</taxon>
        <taxon>Eubacteriales</taxon>
        <taxon>Peptococcaceae</taxon>
        <taxon>Dehalobacterium</taxon>
    </lineage>
</organism>
<keyword evidence="9 11" id="KW-0233">DNA recombination</keyword>
<dbReference type="HAMAP" id="MF_01808">
    <property type="entry name" value="Recomb_XerC_XerD"/>
    <property type="match status" value="1"/>
</dbReference>
<evidence type="ECO:0000256" key="1">
    <source>
        <dbReference type="ARBA" id="ARBA00004496"/>
    </source>
</evidence>
<comment type="subcellular location">
    <subcellularLocation>
        <location evidence="1 11">Cytoplasm</location>
    </subcellularLocation>
</comment>
<evidence type="ECO:0000256" key="5">
    <source>
        <dbReference type="ARBA" id="ARBA00022618"/>
    </source>
</evidence>